<organism evidence="1 2">
    <name type="scientific">Ornithinibacillus massiliensis</name>
    <dbReference type="NCBI Taxonomy" id="1944633"/>
    <lineage>
        <taxon>Bacteria</taxon>
        <taxon>Bacillati</taxon>
        <taxon>Bacillota</taxon>
        <taxon>Bacilli</taxon>
        <taxon>Bacillales</taxon>
        <taxon>Bacillaceae</taxon>
        <taxon>Ornithinibacillus</taxon>
    </lineage>
</organism>
<reference evidence="1 2" key="1">
    <citation type="submission" date="2021-05" db="EMBL/GenBank/DDBJ databases">
        <title>Ornithinibacillus massiliensis sp. nov.</title>
        <authorList>
            <person name="Iwaza R."/>
            <person name="Lagier J.-C."/>
            <person name="Raoult D."/>
        </authorList>
    </citation>
    <scope>NUCLEOTIDE SEQUENCE [LARGE SCALE GENOMIC DNA]</scope>
    <source>
        <strain evidence="1 2">Marseille-P3601</strain>
    </source>
</reference>
<gene>
    <name evidence="1" type="ORF">KGF86_00915</name>
</gene>
<comment type="caution">
    <text evidence="1">The sequence shown here is derived from an EMBL/GenBank/DDBJ whole genome shotgun (WGS) entry which is preliminary data.</text>
</comment>
<dbReference type="NCBIfam" id="NF038154">
    <property type="entry name" value="lanthi_III_a"/>
    <property type="match status" value="1"/>
</dbReference>
<proteinExistence type="predicted"/>
<keyword evidence="2" id="KW-1185">Reference proteome</keyword>
<dbReference type="Proteomes" id="UP000681870">
    <property type="component" value="Unassembled WGS sequence"/>
</dbReference>
<dbReference type="RefSeq" id="WP_211740867.1">
    <property type="nucleotide sequence ID" value="NZ_JAGXBY010000001.1"/>
</dbReference>
<sequence>MEQVLNLQKLPQNEAGDVAVAWTPITLTTLWSTKSENC</sequence>
<protein>
    <submittedName>
        <fullName evidence="1">Class III lanthipeptide</fullName>
    </submittedName>
</protein>
<name>A0ABS5MAE9_9BACI</name>
<dbReference type="EMBL" id="JAGXBY010000001">
    <property type="protein sequence ID" value="MBS3678768.1"/>
    <property type="molecule type" value="Genomic_DNA"/>
</dbReference>
<accession>A0ABS5MAE9</accession>
<evidence type="ECO:0000313" key="1">
    <source>
        <dbReference type="EMBL" id="MBS3678768.1"/>
    </source>
</evidence>
<evidence type="ECO:0000313" key="2">
    <source>
        <dbReference type="Proteomes" id="UP000681870"/>
    </source>
</evidence>